<keyword evidence="6 11" id="KW-0274">FAD</keyword>
<evidence type="ECO:0000259" key="13">
    <source>
        <dbReference type="PROSITE" id="PS51384"/>
    </source>
</evidence>
<dbReference type="PANTHER" id="PTHR43513">
    <property type="entry name" value="DIHYDROOROTATE DEHYDROGENASE B (NAD(+)), ELECTRON TRANSFER SUBUNIT"/>
    <property type="match status" value="1"/>
</dbReference>
<feature type="binding site" evidence="12">
    <location>
        <position position="228"/>
    </location>
    <ligand>
        <name>[2Fe-2S] cluster</name>
        <dbReference type="ChEBI" id="CHEBI:190135"/>
    </ligand>
</feature>
<dbReference type="GO" id="GO:0050660">
    <property type="term" value="F:flavin adenine dinucleotide binding"/>
    <property type="evidence" value="ECO:0007669"/>
    <property type="project" value="InterPro"/>
</dbReference>
<feature type="binding site" evidence="12">
    <location>
        <position position="223"/>
    </location>
    <ligand>
        <name>[2Fe-2S] cluster</name>
        <dbReference type="ChEBI" id="CHEBI:190135"/>
    </ligand>
</feature>
<keyword evidence="4 12" id="KW-0001">2Fe-2S</keyword>
<protein>
    <submittedName>
        <fullName evidence="14">Diguanylate cyclase</fullName>
    </submittedName>
</protein>
<dbReference type="InterPro" id="IPR017927">
    <property type="entry name" value="FAD-bd_FR_type"/>
</dbReference>
<sequence length="256" mass="28589">MKKLLIDLIVTSFEQLNDKYFLLKLFSNTPLPEILPGQFLEVRVDKSPATYLRRPISIHFVDYEKNELWLLVAIVGEGTRALSFLREGDILNCLFPLGKGFCVNNIKGKKILLVGGGVGVAPMLYYGRIIKERGGKPIFLLGYRTKTDIIQIKEFARYGEVFITTEDGTTGERGFVTQHSVLKNMSFDHIATCGPKPMMVAVAHYAKHVKVSCEVSLENMMACGLGACLCCVEKTIDGNVCVCKEGPVFDVRRLSW</sequence>
<proteinExistence type="inferred from homology"/>
<dbReference type="Gene3D" id="2.40.30.10">
    <property type="entry name" value="Translation factors"/>
    <property type="match status" value="1"/>
</dbReference>
<dbReference type="InterPro" id="IPR050353">
    <property type="entry name" value="PyrK_electron_transfer"/>
</dbReference>
<dbReference type="PANTHER" id="PTHR43513:SF3">
    <property type="entry name" value="DIHYDROOROTATE DEHYDROGENASE B (NAD(+)), ELECTRON TRANSFER SUBUNIT-RELATED"/>
    <property type="match status" value="1"/>
</dbReference>
<dbReference type="AlphaFoldDB" id="A0A096B2Z1"/>
<feature type="domain" description="FAD-binding FR-type" evidence="13">
    <location>
        <begin position="3"/>
        <end position="103"/>
    </location>
</feature>
<dbReference type="SUPFAM" id="SSF63380">
    <property type="entry name" value="Riboflavin synthase domain-like"/>
    <property type="match status" value="1"/>
</dbReference>
<comment type="caution">
    <text evidence="14">The sequence shown here is derived from an EMBL/GenBank/DDBJ whole genome shotgun (WGS) entry which is preliminary data.</text>
</comment>
<keyword evidence="2" id="KW-0813">Transport</keyword>
<evidence type="ECO:0000256" key="2">
    <source>
        <dbReference type="ARBA" id="ARBA00022448"/>
    </source>
</evidence>
<accession>A0A096B2Z1</accession>
<dbReference type="PROSITE" id="PS51384">
    <property type="entry name" value="FAD_FR"/>
    <property type="match status" value="1"/>
</dbReference>
<dbReference type="InterPro" id="IPR039261">
    <property type="entry name" value="FNR_nucleotide-bd"/>
</dbReference>
<evidence type="ECO:0000256" key="6">
    <source>
        <dbReference type="ARBA" id="ARBA00022827"/>
    </source>
</evidence>
<feature type="binding site" evidence="11">
    <location>
        <begin position="54"/>
        <end position="57"/>
    </location>
    <ligand>
        <name>FAD</name>
        <dbReference type="ChEBI" id="CHEBI:57692"/>
    </ligand>
</feature>
<keyword evidence="5 12" id="KW-0479">Metal-binding</keyword>
<comment type="cofactor">
    <cofactor evidence="10">
        <name>[2Fe-2S] cluster</name>
        <dbReference type="ChEBI" id="CHEBI:190135"/>
    </cofactor>
</comment>
<dbReference type="Pfam" id="PF00175">
    <property type="entry name" value="NAD_binding_1"/>
    <property type="match status" value="1"/>
</dbReference>
<feature type="binding site" evidence="12">
    <location>
        <position position="231"/>
    </location>
    <ligand>
        <name>[2Fe-2S] cluster</name>
        <dbReference type="ChEBI" id="CHEBI:190135"/>
    </ligand>
</feature>
<dbReference type="PIRSF" id="PIRSF006816">
    <property type="entry name" value="Cyc3_hyd_g"/>
    <property type="match status" value="1"/>
</dbReference>
<evidence type="ECO:0000256" key="10">
    <source>
        <dbReference type="ARBA" id="ARBA00034078"/>
    </source>
</evidence>
<dbReference type="EMBL" id="JRNU01000001">
    <property type="protein sequence ID" value="KGF53415.1"/>
    <property type="molecule type" value="Genomic_DNA"/>
</dbReference>
<feature type="binding site" evidence="11">
    <location>
        <begin position="78"/>
        <end position="79"/>
    </location>
    <ligand>
        <name>FAD</name>
        <dbReference type="ChEBI" id="CHEBI:57692"/>
    </ligand>
</feature>
<keyword evidence="15" id="KW-1185">Reference proteome</keyword>
<dbReference type="InterPro" id="IPR017938">
    <property type="entry name" value="Riboflavin_synthase-like_b-brl"/>
</dbReference>
<comment type="similarity">
    <text evidence="1">Belongs to the PyrK family.</text>
</comment>
<keyword evidence="9 12" id="KW-0411">Iron-sulfur</keyword>
<feature type="binding site" evidence="12">
    <location>
        <position position="243"/>
    </location>
    <ligand>
        <name>[2Fe-2S] cluster</name>
        <dbReference type="ChEBI" id="CHEBI:190135"/>
    </ligand>
</feature>
<keyword evidence="3 11" id="KW-0285">Flavoprotein</keyword>
<dbReference type="InterPro" id="IPR012165">
    <property type="entry name" value="Cyt_c3_hydrogenase_gsu"/>
</dbReference>
<evidence type="ECO:0000256" key="1">
    <source>
        <dbReference type="ARBA" id="ARBA00006422"/>
    </source>
</evidence>
<dbReference type="InterPro" id="IPR019480">
    <property type="entry name" value="Dihydroorotate_DH_Fe-S-bd"/>
</dbReference>
<keyword evidence="8 12" id="KW-0408">Iron</keyword>
<evidence type="ECO:0000256" key="3">
    <source>
        <dbReference type="ARBA" id="ARBA00022630"/>
    </source>
</evidence>
<comment type="cofactor">
    <cofactor evidence="11">
        <name>FAD</name>
        <dbReference type="ChEBI" id="CHEBI:57692"/>
    </cofactor>
    <text evidence="11">Binds 1 FAD per subunit.</text>
</comment>
<name>A0A096B2Z1_9BACT</name>
<dbReference type="InterPro" id="IPR001433">
    <property type="entry name" value="OxRdtase_FAD/NAD-bd"/>
</dbReference>
<dbReference type="Gene3D" id="3.40.50.80">
    <property type="entry name" value="Nucleotide-binding domain of ferredoxin-NADP reductase (FNR) module"/>
    <property type="match status" value="1"/>
</dbReference>
<dbReference type="Gene3D" id="2.10.240.10">
    <property type="entry name" value="Dihydroorotate dehydrogenase, electron transfer subunit"/>
    <property type="match status" value="1"/>
</dbReference>
<dbReference type="OrthoDB" id="9789468at2"/>
<evidence type="ECO:0000256" key="8">
    <source>
        <dbReference type="ARBA" id="ARBA00023004"/>
    </source>
</evidence>
<evidence type="ECO:0000256" key="4">
    <source>
        <dbReference type="ARBA" id="ARBA00022714"/>
    </source>
</evidence>
<dbReference type="RefSeq" id="WP_019035444.1">
    <property type="nucleotide sequence ID" value="NZ_JRNU01000001.1"/>
</dbReference>
<reference evidence="14 15" key="1">
    <citation type="submission" date="2014-07" db="EMBL/GenBank/DDBJ databases">
        <authorList>
            <person name="McCorrison J."/>
            <person name="Sanka R."/>
            <person name="Torralba M."/>
            <person name="Gillis M."/>
            <person name="Haft D.H."/>
            <person name="Methe B."/>
            <person name="Sutton G."/>
            <person name="Nelson K.E."/>
        </authorList>
    </citation>
    <scope>NUCLEOTIDE SEQUENCE [LARGE SCALE GENOMIC DNA]</scope>
    <source>
        <strain evidence="14 15">DNF00058</strain>
    </source>
</reference>
<dbReference type="GO" id="GO:0051537">
    <property type="term" value="F:2 iron, 2 sulfur cluster binding"/>
    <property type="evidence" value="ECO:0007669"/>
    <property type="project" value="UniProtKB-KW"/>
</dbReference>
<evidence type="ECO:0000256" key="9">
    <source>
        <dbReference type="ARBA" id="ARBA00023014"/>
    </source>
</evidence>
<dbReference type="Proteomes" id="UP000029614">
    <property type="component" value="Unassembled WGS sequence"/>
</dbReference>
<dbReference type="GO" id="GO:0006221">
    <property type="term" value="P:pyrimidine nucleotide biosynthetic process"/>
    <property type="evidence" value="ECO:0007669"/>
    <property type="project" value="InterPro"/>
</dbReference>
<keyword evidence="7" id="KW-0249">Electron transport</keyword>
<evidence type="ECO:0000313" key="15">
    <source>
        <dbReference type="Proteomes" id="UP000029614"/>
    </source>
</evidence>
<organism evidence="14 15">
    <name type="scientific">Prevotella amnii DNF00058</name>
    <dbReference type="NCBI Taxonomy" id="1401066"/>
    <lineage>
        <taxon>Bacteria</taxon>
        <taxon>Pseudomonadati</taxon>
        <taxon>Bacteroidota</taxon>
        <taxon>Bacteroidia</taxon>
        <taxon>Bacteroidales</taxon>
        <taxon>Prevotellaceae</taxon>
        <taxon>Prevotella</taxon>
    </lineage>
</organism>
<dbReference type="Pfam" id="PF10418">
    <property type="entry name" value="DHODB_Fe-S_bind"/>
    <property type="match status" value="1"/>
</dbReference>
<comment type="cofactor">
    <cofactor evidence="12">
        <name>[2Fe-2S] cluster</name>
        <dbReference type="ChEBI" id="CHEBI:190135"/>
    </cofactor>
    <text evidence="12">Binds 1 [2Fe-2S] cluster per subunit.</text>
</comment>
<evidence type="ECO:0000256" key="7">
    <source>
        <dbReference type="ARBA" id="ARBA00022982"/>
    </source>
</evidence>
<dbReference type="GO" id="GO:0016491">
    <property type="term" value="F:oxidoreductase activity"/>
    <property type="evidence" value="ECO:0007669"/>
    <property type="project" value="InterPro"/>
</dbReference>
<evidence type="ECO:0000256" key="12">
    <source>
        <dbReference type="PIRSR" id="PIRSR006816-2"/>
    </source>
</evidence>
<dbReference type="SUPFAM" id="SSF52343">
    <property type="entry name" value="Ferredoxin reductase-like, C-terminal NADP-linked domain"/>
    <property type="match status" value="1"/>
</dbReference>
<evidence type="ECO:0000313" key="14">
    <source>
        <dbReference type="EMBL" id="KGF53415.1"/>
    </source>
</evidence>
<dbReference type="CDD" id="cd06218">
    <property type="entry name" value="DHOD_e_trans"/>
    <property type="match status" value="1"/>
</dbReference>
<dbReference type="InterPro" id="IPR037117">
    <property type="entry name" value="Dihydroorotate_DH_ele_sf"/>
</dbReference>
<evidence type="ECO:0000256" key="5">
    <source>
        <dbReference type="ARBA" id="ARBA00022723"/>
    </source>
</evidence>
<evidence type="ECO:0000256" key="11">
    <source>
        <dbReference type="PIRSR" id="PIRSR006816-1"/>
    </source>
</evidence>
<gene>
    <name evidence="14" type="ORF">HMPREF9302_00550</name>
</gene>
<dbReference type="GO" id="GO:0046872">
    <property type="term" value="F:metal ion binding"/>
    <property type="evidence" value="ECO:0007669"/>
    <property type="project" value="UniProtKB-KW"/>
</dbReference>